<feature type="compositionally biased region" description="Basic and acidic residues" evidence="12">
    <location>
        <begin position="293"/>
        <end position="339"/>
    </location>
</feature>
<comment type="subcellular location">
    <subcellularLocation>
        <location evidence="1">Secreted</location>
    </subcellularLocation>
</comment>
<evidence type="ECO:0000256" key="10">
    <source>
        <dbReference type="ARBA" id="ARBA00042410"/>
    </source>
</evidence>
<organism evidence="14 15">
    <name type="scientific">Scyliorhinus torazame</name>
    <name type="common">Cloudy catshark</name>
    <name type="synonym">Catulus torazame</name>
    <dbReference type="NCBI Taxonomy" id="75743"/>
    <lineage>
        <taxon>Eukaryota</taxon>
        <taxon>Metazoa</taxon>
        <taxon>Chordata</taxon>
        <taxon>Craniata</taxon>
        <taxon>Vertebrata</taxon>
        <taxon>Chondrichthyes</taxon>
        <taxon>Elasmobranchii</taxon>
        <taxon>Galeomorphii</taxon>
        <taxon>Galeoidea</taxon>
        <taxon>Carcharhiniformes</taxon>
        <taxon>Scyliorhinidae</taxon>
        <taxon>Scyliorhinus</taxon>
    </lineage>
</organism>
<dbReference type="OMA" id="THHEATR"/>
<feature type="signal peptide" evidence="13">
    <location>
        <begin position="1"/>
        <end position="18"/>
    </location>
</feature>
<keyword evidence="5" id="KW-0765">Sulfation</keyword>
<feature type="compositionally biased region" description="Basic and acidic residues" evidence="12">
    <location>
        <begin position="216"/>
        <end position="258"/>
    </location>
</feature>
<comment type="subunit">
    <text evidence="11">Interacts with ITPR1 in the secretory granules.</text>
</comment>
<accession>A0A401Q4G0</accession>
<evidence type="ECO:0000256" key="11">
    <source>
        <dbReference type="ARBA" id="ARBA00044763"/>
    </source>
</evidence>
<dbReference type="OrthoDB" id="9948620at2759"/>
<gene>
    <name evidence="14" type="ORF">scyTo_0017117</name>
</gene>
<feature type="region of interest" description="Disordered" evidence="12">
    <location>
        <begin position="85"/>
        <end position="363"/>
    </location>
</feature>
<evidence type="ECO:0000256" key="3">
    <source>
        <dbReference type="ARBA" id="ARBA00022525"/>
    </source>
</evidence>
<dbReference type="EMBL" id="BFAA01010853">
    <property type="protein sequence ID" value="GCB80247.1"/>
    <property type="molecule type" value="Genomic_DNA"/>
</dbReference>
<keyword evidence="3" id="KW-0964">Secreted</keyword>
<evidence type="ECO:0000256" key="4">
    <source>
        <dbReference type="ARBA" id="ARBA00022553"/>
    </source>
</evidence>
<dbReference type="AlphaFoldDB" id="A0A401Q4G0"/>
<evidence type="ECO:0000256" key="1">
    <source>
        <dbReference type="ARBA" id="ARBA00004613"/>
    </source>
</evidence>
<evidence type="ECO:0000256" key="7">
    <source>
        <dbReference type="ARBA" id="ARBA00022974"/>
    </source>
</evidence>
<name>A0A401Q4G0_SCYTO</name>
<evidence type="ECO:0000256" key="2">
    <source>
        <dbReference type="ARBA" id="ARBA00005723"/>
    </source>
</evidence>
<feature type="compositionally biased region" description="Basic and acidic residues" evidence="12">
    <location>
        <begin position="199"/>
        <end position="208"/>
    </location>
</feature>
<keyword evidence="4" id="KW-0597">Phosphoprotein</keyword>
<evidence type="ECO:0000256" key="9">
    <source>
        <dbReference type="ARBA" id="ARBA00039221"/>
    </source>
</evidence>
<feature type="chain" id="PRO_5019528266" description="Secretogranin-1" evidence="13">
    <location>
        <begin position="19"/>
        <end position="390"/>
    </location>
</feature>
<proteinExistence type="inferred from homology"/>
<keyword evidence="6" id="KW-0165">Cleavage on pair of basic residues</keyword>
<evidence type="ECO:0000256" key="12">
    <source>
        <dbReference type="SAM" id="MobiDB-lite"/>
    </source>
</evidence>
<dbReference type="InterPro" id="IPR001990">
    <property type="entry name" value="Granin"/>
</dbReference>
<feature type="compositionally biased region" description="Acidic residues" evidence="12">
    <location>
        <begin position="340"/>
        <end position="355"/>
    </location>
</feature>
<evidence type="ECO:0000313" key="14">
    <source>
        <dbReference type="EMBL" id="GCB80247.1"/>
    </source>
</evidence>
<keyword evidence="8" id="KW-0325">Glycoprotein</keyword>
<keyword evidence="13" id="KW-0732">Signal</keyword>
<evidence type="ECO:0000256" key="5">
    <source>
        <dbReference type="ARBA" id="ARBA00022641"/>
    </source>
</evidence>
<sequence>MIFKGFVVWILMCCQVSCRPLSSELDKEDEMVTRCIVEVISDTLSKPHPLPLSGECSRILREDERILAMVRHQNLLKELEELTHHEVTRESLPKKSNKRWNYAPEESVELNEEDNMKKQHMLNKKDDASHRGRANAKNDVPLKRKEDMEKYEESEEENLKGQHDDKVMNGEDDTKKVMPESEEELSDEDKRSPEKRRRGSSEEDRLSNEDEQQDPDALKIDELIEKIAREELELDEEKRADEKKHHSSEEDDFKKGNEGARSNVKKRVEENASDEETDQFEAEENGVKTQQHQADDKHSHEKKSQEDKRHHFLEEDMALNRHDNDREYPEKRHRGIENGEERDEEEIDEDEEEEEKERKQKYEEHKLKNLVGIEEELKKVAEKLRNIRRG</sequence>
<feature type="compositionally biased region" description="Acidic residues" evidence="12">
    <location>
        <begin position="271"/>
        <end position="284"/>
    </location>
</feature>
<dbReference type="Pfam" id="PF01271">
    <property type="entry name" value="Granin"/>
    <property type="match status" value="1"/>
</dbReference>
<keyword evidence="15" id="KW-1185">Reference proteome</keyword>
<evidence type="ECO:0000313" key="15">
    <source>
        <dbReference type="Proteomes" id="UP000288216"/>
    </source>
</evidence>
<comment type="caution">
    <text evidence="14">The sequence shown here is derived from an EMBL/GenBank/DDBJ whole genome shotgun (WGS) entry which is preliminary data.</text>
</comment>
<dbReference type="Proteomes" id="UP000288216">
    <property type="component" value="Unassembled WGS sequence"/>
</dbReference>
<dbReference type="PRINTS" id="PR00659">
    <property type="entry name" value="CHROMOGRANIN"/>
</dbReference>
<feature type="compositionally biased region" description="Basic and acidic residues" evidence="12">
    <location>
        <begin position="157"/>
        <end position="179"/>
    </location>
</feature>
<evidence type="ECO:0000256" key="8">
    <source>
        <dbReference type="ARBA" id="ARBA00023180"/>
    </source>
</evidence>
<comment type="similarity">
    <text evidence="2">Belongs to the chromogranin/secretogranin protein family.</text>
</comment>
<evidence type="ECO:0000256" key="13">
    <source>
        <dbReference type="SAM" id="SignalP"/>
    </source>
</evidence>
<evidence type="ECO:0000256" key="6">
    <source>
        <dbReference type="ARBA" id="ARBA00022685"/>
    </source>
</evidence>
<dbReference type="PANTHER" id="PTHR10583">
    <property type="entry name" value="CHROMOGRANIN"/>
    <property type="match status" value="1"/>
</dbReference>
<dbReference type="GO" id="GO:0030141">
    <property type="term" value="C:secretory granule"/>
    <property type="evidence" value="ECO:0007669"/>
    <property type="project" value="InterPro"/>
</dbReference>
<dbReference type="InterPro" id="IPR001819">
    <property type="entry name" value="Chromogranin_AB"/>
</dbReference>
<keyword evidence="7" id="KW-0654">Proteoglycan</keyword>
<protein>
    <recommendedName>
        <fullName evidence="9">Secretogranin-1</fullName>
    </recommendedName>
    <alternativeName>
        <fullName evidence="10">Chromogranin-B</fullName>
    </alternativeName>
</protein>
<dbReference type="PANTHER" id="PTHR10583:SF4">
    <property type="entry name" value="SECRETOGRANIN-1"/>
    <property type="match status" value="1"/>
</dbReference>
<reference evidence="14 15" key="1">
    <citation type="journal article" date="2018" name="Nat. Ecol. Evol.">
        <title>Shark genomes provide insights into elasmobranch evolution and the origin of vertebrates.</title>
        <authorList>
            <person name="Hara Y"/>
            <person name="Yamaguchi K"/>
            <person name="Onimaru K"/>
            <person name="Kadota M"/>
            <person name="Koyanagi M"/>
            <person name="Keeley SD"/>
            <person name="Tatsumi K"/>
            <person name="Tanaka K"/>
            <person name="Motone F"/>
            <person name="Kageyama Y"/>
            <person name="Nozu R"/>
            <person name="Adachi N"/>
            <person name="Nishimura O"/>
            <person name="Nakagawa R"/>
            <person name="Tanegashima C"/>
            <person name="Kiyatake I"/>
            <person name="Matsumoto R"/>
            <person name="Murakumo K"/>
            <person name="Nishida K"/>
            <person name="Terakita A"/>
            <person name="Kuratani S"/>
            <person name="Sato K"/>
            <person name="Hyodo S Kuraku.S."/>
        </authorList>
    </citation>
    <scope>NUCLEOTIDE SEQUENCE [LARGE SCALE GENOMIC DNA]</scope>
</reference>
<dbReference type="GO" id="GO:0005615">
    <property type="term" value="C:extracellular space"/>
    <property type="evidence" value="ECO:0007669"/>
    <property type="project" value="TreeGrafter"/>
</dbReference>